<evidence type="ECO:0000313" key="5">
    <source>
        <dbReference type="Proteomes" id="UP000433483"/>
    </source>
</evidence>
<protein>
    <recommendedName>
        <fullName evidence="6">Secreted protein</fullName>
    </recommendedName>
</protein>
<evidence type="ECO:0000256" key="1">
    <source>
        <dbReference type="SAM" id="SignalP"/>
    </source>
</evidence>
<keyword evidence="1" id="KW-0732">Signal</keyword>
<evidence type="ECO:0000313" key="3">
    <source>
        <dbReference type="EMBL" id="KAE9156207.1"/>
    </source>
</evidence>
<sequence length="111" mass="12432">MLPMFSFLLGFIMASSPSPDRKHGLYRQPSRFGCERSRFRSPAGPVFCIGPHHPKPDQPRPLWRGGARRVLLPVRRVPPTARVGCYYVGGLLLVAPVSGPRYLLVRCVDHP</sequence>
<feature type="signal peptide" evidence="1">
    <location>
        <begin position="1"/>
        <end position="17"/>
    </location>
</feature>
<organism evidence="2 4">
    <name type="scientific">Phytophthora fragariae</name>
    <dbReference type="NCBI Taxonomy" id="53985"/>
    <lineage>
        <taxon>Eukaryota</taxon>
        <taxon>Sar</taxon>
        <taxon>Stramenopiles</taxon>
        <taxon>Oomycota</taxon>
        <taxon>Peronosporomycetes</taxon>
        <taxon>Peronosporales</taxon>
        <taxon>Peronosporaceae</taxon>
        <taxon>Phytophthora</taxon>
    </lineage>
</organism>
<evidence type="ECO:0000313" key="4">
    <source>
        <dbReference type="Proteomes" id="UP000429523"/>
    </source>
</evidence>
<evidence type="ECO:0000313" key="2">
    <source>
        <dbReference type="EMBL" id="KAE8918546.1"/>
    </source>
</evidence>
<feature type="chain" id="PRO_5036379289" description="Secreted protein" evidence="1">
    <location>
        <begin position="18"/>
        <end position="111"/>
    </location>
</feature>
<dbReference type="Proteomes" id="UP000433483">
    <property type="component" value="Unassembled WGS sequence"/>
</dbReference>
<dbReference type="AlphaFoldDB" id="A0A6A3DE46"/>
<reference evidence="4 5" key="1">
    <citation type="submission" date="2018-08" db="EMBL/GenBank/DDBJ databases">
        <title>Genomic investigation of the strawberry pathogen Phytophthora fragariae indicates pathogenicity is determined by transcriptional variation in three key races.</title>
        <authorList>
            <person name="Adams T.M."/>
            <person name="Armitage A.D."/>
            <person name="Sobczyk M.K."/>
            <person name="Bates H.J."/>
            <person name="Dunwell J.M."/>
            <person name="Nellist C.F."/>
            <person name="Harrison R.J."/>
        </authorList>
    </citation>
    <scope>NUCLEOTIDE SEQUENCE [LARGE SCALE GENOMIC DNA]</scope>
    <source>
        <strain evidence="3 5">NOV-27</strain>
        <strain evidence="2 4">NOV-9</strain>
    </source>
</reference>
<accession>A0A6A3DE46</accession>
<comment type="caution">
    <text evidence="2">The sequence shown here is derived from an EMBL/GenBank/DDBJ whole genome shotgun (WGS) entry which is preliminary data.</text>
</comment>
<keyword evidence="5" id="KW-1185">Reference proteome</keyword>
<dbReference type="Proteomes" id="UP000429523">
    <property type="component" value="Unassembled WGS sequence"/>
</dbReference>
<gene>
    <name evidence="3" type="ORF">PF005_g33308</name>
    <name evidence="2" type="ORF">PF009_g31141</name>
</gene>
<dbReference type="EMBL" id="QXGB01010372">
    <property type="protein sequence ID" value="KAE9156207.1"/>
    <property type="molecule type" value="Genomic_DNA"/>
</dbReference>
<dbReference type="EMBL" id="QXGF01005584">
    <property type="protein sequence ID" value="KAE8918546.1"/>
    <property type="molecule type" value="Genomic_DNA"/>
</dbReference>
<proteinExistence type="predicted"/>
<evidence type="ECO:0008006" key="6">
    <source>
        <dbReference type="Google" id="ProtNLM"/>
    </source>
</evidence>
<name>A0A6A3DE46_9STRA</name>